<reference evidence="4" key="1">
    <citation type="journal article" date="2019" name="Int. J. Syst. Evol. Microbiol.">
        <title>The Global Catalogue of Microorganisms (GCM) 10K type strain sequencing project: providing services to taxonomists for standard genome sequencing and annotation.</title>
        <authorList>
            <consortium name="The Broad Institute Genomics Platform"/>
            <consortium name="The Broad Institute Genome Sequencing Center for Infectious Disease"/>
            <person name="Wu L."/>
            <person name="Ma J."/>
        </authorList>
    </citation>
    <scope>NUCLEOTIDE SEQUENCE [LARGE SCALE GENOMIC DNA]</scope>
    <source>
        <strain evidence="4">CCUG 58938</strain>
    </source>
</reference>
<dbReference type="EMBL" id="JBHTKA010000001">
    <property type="protein sequence ID" value="MFD0998975.1"/>
    <property type="molecule type" value="Genomic_DNA"/>
</dbReference>
<dbReference type="InterPro" id="IPR019734">
    <property type="entry name" value="TPR_rpt"/>
</dbReference>
<accession>A0ABW3JZ25</accession>
<dbReference type="Gene3D" id="1.25.40.10">
    <property type="entry name" value="Tetratricopeptide repeat domain"/>
    <property type="match status" value="1"/>
</dbReference>
<keyword evidence="4" id="KW-1185">Reference proteome</keyword>
<keyword evidence="2" id="KW-0732">Signal</keyword>
<name>A0ABW3JZ25_9BACT</name>
<dbReference type="InterPro" id="IPR021314">
    <property type="entry name" value="DUF2911"/>
</dbReference>
<feature type="repeat" description="TPR" evidence="1">
    <location>
        <begin position="290"/>
        <end position="323"/>
    </location>
</feature>
<evidence type="ECO:0000313" key="4">
    <source>
        <dbReference type="Proteomes" id="UP001597112"/>
    </source>
</evidence>
<sequence length="377" mass="42066">MKKILAVVMCLAAGMSAFAQSISLPPSGDNQRSSVTQWIGPVSVTIQYSSPNVHGPNGEDRKGHIWGELVHYGFVDQGYGTSKAAPWRAGANENTTITFSHDVKIGGESIKAGTYGLFLDVEKEGNWNWIFSTNSTRWGSYYYDPKEDALRVKTSPQDAEYTEYLTFSFTDREAASAVAYLQWENKRIPFKIDVPHVNEIYLSQIRGELMGNRMGFDYQPWMDAAQFCARNKINLEEALTWADNAISGQFIGREDFASLQTKAQVLYAMNRDSEADVVMGKAIKHPTANVAEVHQYGRALLAAGKTDKAMEVFKTNRQLHPDDKFTTYVGLARGYSATGDKKNAIKNWEIAIKNIPENQKAFLPQYEAEVKKLKGGA</sequence>
<dbReference type="RefSeq" id="WP_377576581.1">
    <property type="nucleotide sequence ID" value="NZ_JBHTKA010000001.1"/>
</dbReference>
<evidence type="ECO:0000256" key="2">
    <source>
        <dbReference type="SAM" id="SignalP"/>
    </source>
</evidence>
<comment type="caution">
    <text evidence="3">The sequence shown here is derived from an EMBL/GenBank/DDBJ whole genome shotgun (WGS) entry which is preliminary data.</text>
</comment>
<evidence type="ECO:0000256" key="1">
    <source>
        <dbReference type="PROSITE-ProRule" id="PRU00339"/>
    </source>
</evidence>
<dbReference type="Proteomes" id="UP001597112">
    <property type="component" value="Unassembled WGS sequence"/>
</dbReference>
<dbReference type="SUPFAM" id="SSF48452">
    <property type="entry name" value="TPR-like"/>
    <property type="match status" value="1"/>
</dbReference>
<feature type="signal peptide" evidence="2">
    <location>
        <begin position="1"/>
        <end position="19"/>
    </location>
</feature>
<protein>
    <submittedName>
        <fullName evidence="3">DUF2911 domain-containing protein</fullName>
    </submittedName>
</protein>
<proteinExistence type="predicted"/>
<evidence type="ECO:0000313" key="3">
    <source>
        <dbReference type="EMBL" id="MFD0998975.1"/>
    </source>
</evidence>
<gene>
    <name evidence="3" type="ORF">ACFQ21_06630</name>
</gene>
<dbReference type="PROSITE" id="PS50005">
    <property type="entry name" value="TPR"/>
    <property type="match status" value="1"/>
</dbReference>
<dbReference type="InterPro" id="IPR011990">
    <property type="entry name" value="TPR-like_helical_dom_sf"/>
</dbReference>
<keyword evidence="1" id="KW-0802">TPR repeat</keyword>
<organism evidence="3 4">
    <name type="scientific">Ohtaekwangia kribbensis</name>
    <dbReference type="NCBI Taxonomy" id="688913"/>
    <lineage>
        <taxon>Bacteria</taxon>
        <taxon>Pseudomonadati</taxon>
        <taxon>Bacteroidota</taxon>
        <taxon>Cytophagia</taxon>
        <taxon>Cytophagales</taxon>
        <taxon>Fulvivirgaceae</taxon>
        <taxon>Ohtaekwangia</taxon>
    </lineage>
</organism>
<feature type="chain" id="PRO_5045811384" evidence="2">
    <location>
        <begin position="20"/>
        <end position="377"/>
    </location>
</feature>
<dbReference type="Pfam" id="PF11138">
    <property type="entry name" value="DUF2911"/>
    <property type="match status" value="1"/>
</dbReference>